<keyword evidence="2" id="KW-0813">Transport</keyword>
<dbReference type="GO" id="GO:0022857">
    <property type="term" value="F:transmembrane transporter activity"/>
    <property type="evidence" value="ECO:0007669"/>
    <property type="project" value="InterPro"/>
</dbReference>
<evidence type="ECO:0000256" key="3">
    <source>
        <dbReference type="ARBA" id="ARBA00022475"/>
    </source>
</evidence>
<sequence length="401" mass="43251">MSKQEKLIVFMLGLLPFLMVIGNSMFIPLLPTMEVDLGITAVQSGLILTVFSVPAALSIPFTGILSDRVGRKRVVISSLATIALGSVVCTRAMLIPGEMAYWILLIGRFIQGVGAGGTASLAMTFIGDIFNGEKRSAALGIMEVFNGLGKAVSPLLGALAALVIWTSTFWIYFLLSVLALAGISKYIHETPSDDPPLKRKEYLHTVFSAIKREARWLIPVMVSGGAALFLLFGLLVFLSYESERVYGIGGAVKGVIIAVPLSVFTIASYYSGKKTGQNPERIRSCFTLGFMLIGIPLTLALVGNSLLLTVIYLMCISAGIGIFLPCCNLLVTSAVSQHERGMVVSFYHTIRFLGVAFGPAVYSSWMFDEWGMFAKSLVLILAAAVWVKVTYPHTGLVVQRG</sequence>
<dbReference type="PROSITE" id="PS50850">
    <property type="entry name" value="MFS"/>
    <property type="match status" value="1"/>
</dbReference>
<evidence type="ECO:0000313" key="10">
    <source>
        <dbReference type="Proteomes" id="UP000278746"/>
    </source>
</evidence>
<feature type="transmembrane region" description="Helical" evidence="7">
    <location>
        <begin position="41"/>
        <end position="62"/>
    </location>
</feature>
<feature type="transmembrane region" description="Helical" evidence="7">
    <location>
        <begin position="169"/>
        <end position="188"/>
    </location>
</feature>
<evidence type="ECO:0000256" key="7">
    <source>
        <dbReference type="SAM" id="Phobius"/>
    </source>
</evidence>
<dbReference type="PRINTS" id="PR01036">
    <property type="entry name" value="TCRTETB"/>
</dbReference>
<organism evidence="9 10">
    <name type="scientific">Alteribacter keqinensis</name>
    <dbReference type="NCBI Taxonomy" id="2483800"/>
    <lineage>
        <taxon>Bacteria</taxon>
        <taxon>Bacillati</taxon>
        <taxon>Bacillota</taxon>
        <taxon>Bacilli</taxon>
        <taxon>Bacillales</taxon>
        <taxon>Bacillaceae</taxon>
        <taxon>Alteribacter</taxon>
    </lineage>
</organism>
<evidence type="ECO:0000256" key="5">
    <source>
        <dbReference type="ARBA" id="ARBA00022989"/>
    </source>
</evidence>
<dbReference type="GO" id="GO:0005886">
    <property type="term" value="C:plasma membrane"/>
    <property type="evidence" value="ECO:0007669"/>
    <property type="project" value="UniProtKB-SubCell"/>
</dbReference>
<dbReference type="InterPro" id="IPR005829">
    <property type="entry name" value="Sugar_transporter_CS"/>
</dbReference>
<feature type="transmembrane region" description="Helical" evidence="7">
    <location>
        <begin position="216"/>
        <end position="240"/>
    </location>
</feature>
<dbReference type="InterPro" id="IPR050189">
    <property type="entry name" value="MFS_Efflux_Transporters"/>
</dbReference>
<dbReference type="PANTHER" id="PTHR43124:SF3">
    <property type="entry name" value="CHLORAMPHENICOL EFFLUX PUMP RV0191"/>
    <property type="match status" value="1"/>
</dbReference>
<dbReference type="Gene3D" id="1.20.1250.20">
    <property type="entry name" value="MFS general substrate transporter like domains"/>
    <property type="match status" value="1"/>
</dbReference>
<dbReference type="Pfam" id="PF07690">
    <property type="entry name" value="MFS_1"/>
    <property type="match status" value="1"/>
</dbReference>
<feature type="transmembrane region" description="Helical" evidence="7">
    <location>
        <begin position="309"/>
        <end position="331"/>
    </location>
</feature>
<evidence type="ECO:0000256" key="1">
    <source>
        <dbReference type="ARBA" id="ARBA00004651"/>
    </source>
</evidence>
<dbReference type="InterPro" id="IPR020846">
    <property type="entry name" value="MFS_dom"/>
</dbReference>
<name>A0A3M7TTE7_9BACI</name>
<dbReference type="InterPro" id="IPR036259">
    <property type="entry name" value="MFS_trans_sf"/>
</dbReference>
<keyword evidence="10" id="KW-1185">Reference proteome</keyword>
<keyword evidence="6 7" id="KW-0472">Membrane</keyword>
<dbReference type="OrthoDB" id="2986280at2"/>
<dbReference type="AlphaFoldDB" id="A0A3M7TTE7"/>
<evidence type="ECO:0000256" key="6">
    <source>
        <dbReference type="ARBA" id="ARBA00023136"/>
    </source>
</evidence>
<dbReference type="PANTHER" id="PTHR43124">
    <property type="entry name" value="PURINE EFFLUX PUMP PBUE"/>
    <property type="match status" value="1"/>
</dbReference>
<gene>
    <name evidence="9" type="ORF">EBO34_02775</name>
</gene>
<evidence type="ECO:0000256" key="2">
    <source>
        <dbReference type="ARBA" id="ARBA00022448"/>
    </source>
</evidence>
<feature type="domain" description="Major facilitator superfamily (MFS) profile" evidence="8">
    <location>
        <begin position="8"/>
        <end position="395"/>
    </location>
</feature>
<dbReference type="RefSeq" id="WP_122896428.1">
    <property type="nucleotide sequence ID" value="NZ_RHIB01000001.1"/>
</dbReference>
<dbReference type="PROSITE" id="PS00216">
    <property type="entry name" value="SUGAR_TRANSPORT_1"/>
    <property type="match status" value="1"/>
</dbReference>
<accession>A0A3M7TTE7</accession>
<keyword evidence="5 7" id="KW-1133">Transmembrane helix</keyword>
<keyword evidence="3" id="KW-1003">Cell membrane</keyword>
<feature type="transmembrane region" description="Helical" evidence="7">
    <location>
        <begin position="7"/>
        <end position="29"/>
    </location>
</feature>
<reference evidence="9 10" key="1">
    <citation type="submission" date="2018-10" db="EMBL/GenBank/DDBJ databases">
        <title>Bacillus Keqinensis sp. nov., a moderately halophilic bacterium isolated from a saline-alkaline lake.</title>
        <authorList>
            <person name="Wang H."/>
        </authorList>
    </citation>
    <scope>NUCLEOTIDE SEQUENCE [LARGE SCALE GENOMIC DNA]</scope>
    <source>
        <strain evidence="9 10">KQ-3</strain>
    </source>
</reference>
<dbReference type="SUPFAM" id="SSF103473">
    <property type="entry name" value="MFS general substrate transporter"/>
    <property type="match status" value="1"/>
</dbReference>
<dbReference type="Proteomes" id="UP000278746">
    <property type="component" value="Unassembled WGS sequence"/>
</dbReference>
<feature type="transmembrane region" description="Helical" evidence="7">
    <location>
        <begin position="343"/>
        <end position="367"/>
    </location>
</feature>
<keyword evidence="4 7" id="KW-0812">Transmembrane</keyword>
<dbReference type="EMBL" id="RHIB01000001">
    <property type="protein sequence ID" value="RNA68906.1"/>
    <property type="molecule type" value="Genomic_DNA"/>
</dbReference>
<comment type="subcellular location">
    <subcellularLocation>
        <location evidence="1">Cell membrane</location>
        <topology evidence="1">Multi-pass membrane protein</topology>
    </subcellularLocation>
</comment>
<feature type="transmembrane region" description="Helical" evidence="7">
    <location>
        <begin position="246"/>
        <end position="270"/>
    </location>
</feature>
<evidence type="ECO:0000259" key="8">
    <source>
        <dbReference type="PROSITE" id="PS50850"/>
    </source>
</evidence>
<evidence type="ECO:0000256" key="4">
    <source>
        <dbReference type="ARBA" id="ARBA00022692"/>
    </source>
</evidence>
<evidence type="ECO:0000313" key="9">
    <source>
        <dbReference type="EMBL" id="RNA68906.1"/>
    </source>
</evidence>
<feature type="transmembrane region" description="Helical" evidence="7">
    <location>
        <begin position="74"/>
        <end position="94"/>
    </location>
</feature>
<feature type="transmembrane region" description="Helical" evidence="7">
    <location>
        <begin position="282"/>
        <end position="303"/>
    </location>
</feature>
<dbReference type="InterPro" id="IPR011701">
    <property type="entry name" value="MFS"/>
</dbReference>
<comment type="caution">
    <text evidence="9">The sequence shown here is derived from an EMBL/GenBank/DDBJ whole genome shotgun (WGS) entry which is preliminary data.</text>
</comment>
<proteinExistence type="predicted"/>
<feature type="transmembrane region" description="Helical" evidence="7">
    <location>
        <begin position="373"/>
        <end position="391"/>
    </location>
</feature>
<protein>
    <submittedName>
        <fullName evidence="9">MFS transporter</fullName>
    </submittedName>
</protein>